<keyword evidence="1" id="KW-1133">Transmembrane helix</keyword>
<dbReference type="RefSeq" id="WP_155363141.1">
    <property type="nucleotide sequence ID" value="NZ_CP043930.1"/>
</dbReference>
<accession>A0A6I6A809</accession>
<dbReference type="Proteomes" id="UP000427281">
    <property type="component" value="Chromosome"/>
</dbReference>
<evidence type="ECO:0000313" key="2">
    <source>
        <dbReference type="EMBL" id="QGQ22050.1"/>
    </source>
</evidence>
<dbReference type="KEGG" id="gim:F1728_04790"/>
<keyword evidence="1" id="KW-0812">Transmembrane</keyword>
<gene>
    <name evidence="2" type="ORF">F1728_04790</name>
</gene>
<dbReference type="AlphaFoldDB" id="A0A6I6A809"/>
<feature type="transmembrane region" description="Helical" evidence="1">
    <location>
        <begin position="83"/>
        <end position="106"/>
    </location>
</feature>
<protein>
    <submittedName>
        <fullName evidence="2">Uncharacterized protein</fullName>
    </submittedName>
</protein>
<feature type="transmembrane region" description="Helical" evidence="1">
    <location>
        <begin position="184"/>
        <end position="205"/>
    </location>
</feature>
<evidence type="ECO:0000256" key="1">
    <source>
        <dbReference type="SAM" id="Phobius"/>
    </source>
</evidence>
<proteinExistence type="predicted"/>
<sequence>MNNNSESSNDDLLEEVTPEQQLQWLYNTPLSISTLFISAIYSGAAWTFVAVTPLYGLAAIGALKGECFPVPIQQATQVSGVPVLVRLVYLIGPMTGLISIAVYQFVKVFERIMRLRAVNARTGNQEIANLLTETIALVQKRSKLGERVSNWEPGDPEYDAYSVTASAADKKMSELLGPLRGTRLTYLGLVALNWYAIGLQFYYGIQWGFCSYWLAVPVLAIWIIVMFLCSISKRKAIWIAGMLLSTIFRRR</sequence>
<feature type="transmembrane region" description="Helical" evidence="1">
    <location>
        <begin position="211"/>
        <end position="229"/>
    </location>
</feature>
<feature type="transmembrane region" description="Helical" evidence="1">
    <location>
        <begin position="35"/>
        <end position="63"/>
    </location>
</feature>
<keyword evidence="1" id="KW-0472">Membrane</keyword>
<name>A0A6I6A809_9PLAN</name>
<evidence type="ECO:0000313" key="3">
    <source>
        <dbReference type="Proteomes" id="UP000427281"/>
    </source>
</evidence>
<organism evidence="2 3">
    <name type="scientific">Gimesia benthica</name>
    <dbReference type="NCBI Taxonomy" id="2608982"/>
    <lineage>
        <taxon>Bacteria</taxon>
        <taxon>Pseudomonadati</taxon>
        <taxon>Planctomycetota</taxon>
        <taxon>Planctomycetia</taxon>
        <taxon>Planctomycetales</taxon>
        <taxon>Planctomycetaceae</taxon>
        <taxon>Gimesia</taxon>
    </lineage>
</organism>
<keyword evidence="3" id="KW-1185">Reference proteome</keyword>
<dbReference type="EMBL" id="CP043930">
    <property type="protein sequence ID" value="QGQ22050.1"/>
    <property type="molecule type" value="Genomic_DNA"/>
</dbReference>
<reference evidence="2 3" key="1">
    <citation type="submission" date="2019-09" db="EMBL/GenBank/DDBJ databases">
        <title>Gimesia benthica sp. nov., a novel bacterium isolated from deep-sea water of the Northwest Indian Ocean.</title>
        <authorList>
            <person name="Dai X."/>
        </authorList>
    </citation>
    <scope>NUCLEOTIDE SEQUENCE [LARGE SCALE GENOMIC DNA]</scope>
    <source>
        <strain evidence="2 3">E7</strain>
    </source>
</reference>